<dbReference type="PROSITE" id="PS51186">
    <property type="entry name" value="GNAT"/>
    <property type="match status" value="1"/>
</dbReference>
<name>A0A9X0HKI6_SOLP1</name>
<dbReference type="SUPFAM" id="SSF55729">
    <property type="entry name" value="Acyl-CoA N-acyltransferases (Nat)"/>
    <property type="match status" value="1"/>
</dbReference>
<dbReference type="Gene3D" id="3.40.630.30">
    <property type="match status" value="1"/>
</dbReference>
<evidence type="ECO:0000313" key="4">
    <source>
        <dbReference type="EMBL" id="KUG07634.1"/>
    </source>
</evidence>
<dbReference type="InterPro" id="IPR050680">
    <property type="entry name" value="YpeA/RimI_acetyltransf"/>
</dbReference>
<accession>A0A9X0HKI6</accession>
<evidence type="ECO:0000313" key="5">
    <source>
        <dbReference type="Proteomes" id="UP000054223"/>
    </source>
</evidence>
<organism evidence="4 5">
    <name type="scientific">Solirubrum puertoriconensis</name>
    <dbReference type="NCBI Taxonomy" id="1751427"/>
    <lineage>
        <taxon>Bacteria</taxon>
        <taxon>Pseudomonadati</taxon>
        <taxon>Bacteroidota</taxon>
        <taxon>Cytophagia</taxon>
        <taxon>Cytophagales</taxon>
    </lineage>
</organism>
<dbReference type="Pfam" id="PF00583">
    <property type="entry name" value="Acetyltransf_1"/>
    <property type="match status" value="1"/>
</dbReference>
<dbReference type="RefSeq" id="WP_059071257.1">
    <property type="nucleotide sequence ID" value="NZ_LNAL01000007.1"/>
</dbReference>
<dbReference type="EMBL" id="LNAL01000007">
    <property type="protein sequence ID" value="KUG07634.1"/>
    <property type="molecule type" value="Genomic_DNA"/>
</dbReference>
<dbReference type="CDD" id="cd04301">
    <property type="entry name" value="NAT_SF"/>
    <property type="match status" value="1"/>
</dbReference>
<dbReference type="AlphaFoldDB" id="A0A9X0HKI6"/>
<evidence type="ECO:0000256" key="1">
    <source>
        <dbReference type="ARBA" id="ARBA00022679"/>
    </source>
</evidence>
<dbReference type="Proteomes" id="UP000054223">
    <property type="component" value="Unassembled WGS sequence"/>
</dbReference>
<proteinExistence type="predicted"/>
<gene>
    <name evidence="4" type="ORF">ASU33_14990</name>
</gene>
<evidence type="ECO:0000256" key="2">
    <source>
        <dbReference type="ARBA" id="ARBA00023315"/>
    </source>
</evidence>
<keyword evidence="2" id="KW-0012">Acyltransferase</keyword>
<dbReference type="PANTHER" id="PTHR43420">
    <property type="entry name" value="ACETYLTRANSFERASE"/>
    <property type="match status" value="1"/>
</dbReference>
<keyword evidence="5" id="KW-1185">Reference proteome</keyword>
<dbReference type="GO" id="GO:0016747">
    <property type="term" value="F:acyltransferase activity, transferring groups other than amino-acyl groups"/>
    <property type="evidence" value="ECO:0007669"/>
    <property type="project" value="InterPro"/>
</dbReference>
<evidence type="ECO:0000259" key="3">
    <source>
        <dbReference type="PROSITE" id="PS51186"/>
    </source>
</evidence>
<dbReference type="OrthoDB" id="4228396at2"/>
<protein>
    <recommendedName>
        <fullName evidence="3">N-acetyltransferase domain-containing protein</fullName>
    </recommendedName>
</protein>
<reference evidence="4 5" key="1">
    <citation type="submission" date="2015-11" db="EMBL/GenBank/DDBJ databases">
        <title>Solirubrum puertoriconensis gen. nov. an environmental bacteria isolated in Puerto Rico.</title>
        <authorList>
            <person name="Cuebas-Irizarry M.F."/>
            <person name="Montalvo-Rodriguez R."/>
        </authorList>
    </citation>
    <scope>NUCLEOTIDE SEQUENCE [LARGE SCALE GENOMIC DNA]</scope>
    <source>
        <strain evidence="4 5">MC1A</strain>
    </source>
</reference>
<dbReference type="InterPro" id="IPR000182">
    <property type="entry name" value="GNAT_dom"/>
</dbReference>
<comment type="caution">
    <text evidence="4">The sequence shown here is derived from an EMBL/GenBank/DDBJ whole genome shotgun (WGS) entry which is preliminary data.</text>
</comment>
<keyword evidence="1" id="KW-0808">Transferase</keyword>
<dbReference type="InterPro" id="IPR016181">
    <property type="entry name" value="Acyl_CoA_acyltransferase"/>
</dbReference>
<sequence>MPFTLDLLTSRTVLECNSATLADAMNRSFEQYFVPMHFDAGSFERRFRSEHLDPEASRLWFSGDELVGVVYIARRGWTSRVAAMGLVVEARGQGLGKHMLQTAIDEATARGDKSMLLEVFTPNEPAIRLYERLGFAKARTLTSFRRMPDNGAIGTEQLVEVDPLQVARLVAQQGDANLPWMFAAESLPGLATPHRAYHLGEQVYAIVRPDAERTVLVSLLVRQEARRQGWALRMLRAVEAQFPQKPLVAPLVAEGALHNTLTAAGWEALPLTLFEMERLFN</sequence>
<feature type="domain" description="N-acetyltransferase" evidence="3">
    <location>
        <begin position="12"/>
        <end position="160"/>
    </location>
</feature>